<keyword evidence="2" id="KW-1185">Reference proteome</keyword>
<dbReference type="AlphaFoldDB" id="A0A183HW39"/>
<evidence type="ECO:0000313" key="1">
    <source>
        <dbReference type="EMBL" id="VDO78579.1"/>
    </source>
</evidence>
<dbReference type="Proteomes" id="UP000267606">
    <property type="component" value="Unassembled WGS sequence"/>
</dbReference>
<reference evidence="1 2" key="2">
    <citation type="submission" date="2018-11" db="EMBL/GenBank/DDBJ databases">
        <authorList>
            <consortium name="Pathogen Informatics"/>
        </authorList>
    </citation>
    <scope>NUCLEOTIDE SEQUENCE [LARGE SCALE GENOMIC DNA]</scope>
</reference>
<accession>A0A183HW39</accession>
<organism evidence="3">
    <name type="scientific">Onchocerca flexuosa</name>
    <dbReference type="NCBI Taxonomy" id="387005"/>
    <lineage>
        <taxon>Eukaryota</taxon>
        <taxon>Metazoa</taxon>
        <taxon>Ecdysozoa</taxon>
        <taxon>Nematoda</taxon>
        <taxon>Chromadorea</taxon>
        <taxon>Rhabditida</taxon>
        <taxon>Spirurina</taxon>
        <taxon>Spiruromorpha</taxon>
        <taxon>Filarioidea</taxon>
        <taxon>Onchocercidae</taxon>
        <taxon>Onchocerca</taxon>
    </lineage>
</organism>
<dbReference type="EMBL" id="UZAJ01017262">
    <property type="protein sequence ID" value="VDO78579.1"/>
    <property type="molecule type" value="Genomic_DNA"/>
</dbReference>
<protein>
    <submittedName>
        <fullName evidence="1 3">Uncharacterized protein</fullName>
    </submittedName>
</protein>
<reference evidence="3" key="1">
    <citation type="submission" date="2016-06" db="UniProtKB">
        <authorList>
            <consortium name="WormBaseParasite"/>
        </authorList>
    </citation>
    <scope>IDENTIFICATION</scope>
</reference>
<dbReference type="WBParaSite" id="OFLC_0001170101-mRNA-1">
    <property type="protein sequence ID" value="OFLC_0001170101-mRNA-1"/>
    <property type="gene ID" value="OFLC_0001170101"/>
</dbReference>
<evidence type="ECO:0000313" key="3">
    <source>
        <dbReference type="WBParaSite" id="OFLC_0001170101-mRNA-1"/>
    </source>
</evidence>
<proteinExistence type="predicted"/>
<sequence length="59" mass="6866">MSEGIRRFVVRSVVFIPWIDVSRGRKKIGRREKLQNIECEEDLPNSIIVTNVPVEVPLF</sequence>
<gene>
    <name evidence="1" type="ORF">OFLC_LOCUS11708</name>
</gene>
<name>A0A183HW39_9BILA</name>
<evidence type="ECO:0000313" key="2">
    <source>
        <dbReference type="Proteomes" id="UP000267606"/>
    </source>
</evidence>